<name>A0ACC1R2U4_9HYPO</name>
<comment type="caution">
    <text evidence="1">The sequence shown here is derived from an EMBL/GenBank/DDBJ whole genome shotgun (WGS) entry which is preliminary data.</text>
</comment>
<evidence type="ECO:0000313" key="2">
    <source>
        <dbReference type="Proteomes" id="UP001148737"/>
    </source>
</evidence>
<organism evidence="1 2">
    <name type="scientific">Lecanicillium saksenae</name>
    <dbReference type="NCBI Taxonomy" id="468837"/>
    <lineage>
        <taxon>Eukaryota</taxon>
        <taxon>Fungi</taxon>
        <taxon>Dikarya</taxon>
        <taxon>Ascomycota</taxon>
        <taxon>Pezizomycotina</taxon>
        <taxon>Sordariomycetes</taxon>
        <taxon>Hypocreomycetidae</taxon>
        <taxon>Hypocreales</taxon>
        <taxon>Cordycipitaceae</taxon>
        <taxon>Lecanicillium</taxon>
    </lineage>
</organism>
<proteinExistence type="predicted"/>
<sequence length="267" mass="28812">MVSFRSVGLALLASQPLGANAYMDDTGGDGKRSCDDLIVTIHNQTDIDFYETCTTLSDYIVSPDHSWEGPFVLPKVQSVPQLAVGYLLPKIKGDDRVDDLVTSVSMPDLKNITGKGLLFGYLDQFENFSMPKLEFSQGGIAISGNYKLRNVSFPALTDAPGGIYLDGHFDSIDLPALRSTGFMKIQSLGTNISCPGLAAQFASVNFTNNMTDSLSGFICWTPQENNTWDSHDPTGKGGLGKDKKSSASMLVYGYHSLAMVALSLVLL</sequence>
<dbReference type="EMBL" id="JANAKD010000159">
    <property type="protein sequence ID" value="KAJ3496810.1"/>
    <property type="molecule type" value="Genomic_DNA"/>
</dbReference>
<gene>
    <name evidence="1" type="ORF">NLG97_g2384</name>
</gene>
<protein>
    <submittedName>
        <fullName evidence="1">Uncharacterized protein</fullName>
    </submittedName>
</protein>
<reference evidence="1" key="1">
    <citation type="submission" date="2022-07" db="EMBL/GenBank/DDBJ databases">
        <title>Genome Sequence of Lecanicillium saksenae.</title>
        <authorList>
            <person name="Buettner E."/>
        </authorList>
    </citation>
    <scope>NUCLEOTIDE SEQUENCE</scope>
    <source>
        <strain evidence="1">VT-O1</strain>
    </source>
</reference>
<evidence type="ECO:0000313" key="1">
    <source>
        <dbReference type="EMBL" id="KAJ3496810.1"/>
    </source>
</evidence>
<dbReference type="Proteomes" id="UP001148737">
    <property type="component" value="Unassembled WGS sequence"/>
</dbReference>
<accession>A0ACC1R2U4</accession>
<keyword evidence="2" id="KW-1185">Reference proteome</keyword>